<dbReference type="RefSeq" id="WP_035278561.1">
    <property type="nucleotide sequence ID" value="NZ_AYXG01000026.1"/>
</dbReference>
<protein>
    <recommendedName>
        <fullName evidence="1">SnoaL-like domain-containing protein</fullName>
    </recommendedName>
</protein>
<reference evidence="2 3" key="1">
    <citation type="journal article" date="2014" name="Genome Announc.">
        <title>Draft Genome Sequence of the Antitrypanosomally Active Sponge-Associated Bacterium Actinokineospora sp. Strain EG49.</title>
        <authorList>
            <person name="Harjes J."/>
            <person name="Ryu T."/>
            <person name="Abdelmohsen U.R."/>
            <person name="Moitinho-Silva L."/>
            <person name="Horn H."/>
            <person name="Ravasi T."/>
            <person name="Hentschel U."/>
        </authorList>
    </citation>
    <scope>NUCLEOTIDE SEQUENCE [LARGE SCALE GENOMIC DNA]</scope>
    <source>
        <strain evidence="2 3">EG49</strain>
    </source>
</reference>
<name>W7IUI6_9PSEU</name>
<dbReference type="InterPro" id="IPR037401">
    <property type="entry name" value="SnoaL-like"/>
</dbReference>
<keyword evidence="3" id="KW-1185">Reference proteome</keyword>
<organism evidence="2 3">
    <name type="scientific">Actinokineospora spheciospongiae</name>
    <dbReference type="NCBI Taxonomy" id="909613"/>
    <lineage>
        <taxon>Bacteria</taxon>
        <taxon>Bacillati</taxon>
        <taxon>Actinomycetota</taxon>
        <taxon>Actinomycetes</taxon>
        <taxon>Pseudonocardiales</taxon>
        <taxon>Pseudonocardiaceae</taxon>
        <taxon>Actinokineospora</taxon>
    </lineage>
</organism>
<accession>A0A8E2WY04</accession>
<sequence length="117" mass="13146">MSEVEVVRNFFRLYLAGDRAAAEALVDDDFVFTSPVDDHIDRALFFERCFPTADRLLSQEIVHAVPTGRGSVFVCYEYELRTGGRFRNTELISVRDGRLTEAQVYFGGSFAPETPGA</sequence>
<feature type="domain" description="SnoaL-like" evidence="1">
    <location>
        <begin position="7"/>
        <end position="101"/>
    </location>
</feature>
<gene>
    <name evidence="2" type="ORF">UO65_0649</name>
</gene>
<dbReference type="Pfam" id="PF12680">
    <property type="entry name" value="SnoaL_2"/>
    <property type="match status" value="1"/>
</dbReference>
<evidence type="ECO:0000313" key="2">
    <source>
        <dbReference type="EMBL" id="EWC64028.1"/>
    </source>
</evidence>
<evidence type="ECO:0000313" key="3">
    <source>
        <dbReference type="Proteomes" id="UP000019277"/>
    </source>
</evidence>
<dbReference type="STRING" id="909613.UO65_0649"/>
<dbReference type="SUPFAM" id="SSF54427">
    <property type="entry name" value="NTF2-like"/>
    <property type="match status" value="1"/>
</dbReference>
<evidence type="ECO:0000259" key="1">
    <source>
        <dbReference type="Pfam" id="PF12680"/>
    </source>
</evidence>
<dbReference type="Gene3D" id="3.10.450.50">
    <property type="match status" value="1"/>
</dbReference>
<accession>W7IUI6</accession>
<dbReference type="eggNOG" id="COG3631">
    <property type="taxonomic scope" value="Bacteria"/>
</dbReference>
<dbReference type="PATRIC" id="fig|909613.9.peg.666"/>
<dbReference type="InterPro" id="IPR032710">
    <property type="entry name" value="NTF2-like_dom_sf"/>
</dbReference>
<dbReference type="Proteomes" id="UP000019277">
    <property type="component" value="Unassembled WGS sequence"/>
</dbReference>
<dbReference type="EMBL" id="AYXG01000026">
    <property type="protein sequence ID" value="EWC64028.1"/>
    <property type="molecule type" value="Genomic_DNA"/>
</dbReference>
<proteinExistence type="predicted"/>
<dbReference type="AlphaFoldDB" id="W7IUI6"/>
<comment type="caution">
    <text evidence="2">The sequence shown here is derived from an EMBL/GenBank/DDBJ whole genome shotgun (WGS) entry which is preliminary data.</text>
</comment>
<dbReference type="OrthoDB" id="4945579at2"/>